<dbReference type="InterPro" id="IPR036138">
    <property type="entry name" value="PBP_dimer_sf"/>
</dbReference>
<keyword evidence="6" id="KW-1185">Reference proteome</keyword>
<dbReference type="GO" id="GO:0051301">
    <property type="term" value="P:cell division"/>
    <property type="evidence" value="ECO:0007669"/>
    <property type="project" value="UniProtKB-KW"/>
</dbReference>
<keyword evidence="5" id="KW-0131">Cell cycle</keyword>
<evidence type="ECO:0000256" key="3">
    <source>
        <dbReference type="SAM" id="Phobius"/>
    </source>
</evidence>
<proteinExistence type="predicted"/>
<dbReference type="RefSeq" id="WP_283400762.1">
    <property type="nucleotide sequence ID" value="NZ_FXUB01000003.1"/>
</dbReference>
<feature type="domain" description="Penicillin-binding protein transpeptidase" evidence="4">
    <location>
        <begin position="319"/>
        <end position="628"/>
    </location>
</feature>
<feature type="transmembrane region" description="Helical" evidence="3">
    <location>
        <begin position="29"/>
        <end position="51"/>
    </location>
</feature>
<organism evidence="5 6">
    <name type="scientific">Desulfurobacterium pacificum</name>
    <dbReference type="NCBI Taxonomy" id="240166"/>
    <lineage>
        <taxon>Bacteria</taxon>
        <taxon>Pseudomonadati</taxon>
        <taxon>Aquificota</taxon>
        <taxon>Aquificia</taxon>
        <taxon>Desulfurobacteriales</taxon>
        <taxon>Desulfurobacteriaceae</taxon>
        <taxon>Desulfurobacterium</taxon>
    </lineage>
</organism>
<dbReference type="EMBL" id="FXUB01000003">
    <property type="protein sequence ID" value="SMP14247.1"/>
    <property type="molecule type" value="Genomic_DNA"/>
</dbReference>
<reference evidence="5 6" key="1">
    <citation type="submission" date="2017-05" db="EMBL/GenBank/DDBJ databases">
        <authorList>
            <person name="Varghese N."/>
            <person name="Submissions S."/>
        </authorList>
    </citation>
    <scope>NUCLEOTIDE SEQUENCE [LARGE SCALE GENOMIC DNA]</scope>
    <source>
        <strain evidence="5 6">DSM 15522</strain>
    </source>
</reference>
<keyword evidence="2 3" id="KW-0472">Membrane</keyword>
<evidence type="ECO:0000313" key="5">
    <source>
        <dbReference type="EMBL" id="SMP14247.1"/>
    </source>
</evidence>
<dbReference type="Gene3D" id="3.90.1310.10">
    <property type="entry name" value="Penicillin-binding protein 2a (Domain 2)"/>
    <property type="match status" value="1"/>
</dbReference>
<dbReference type="InterPro" id="IPR050515">
    <property type="entry name" value="Beta-lactam/transpept"/>
</dbReference>
<sequence length="672" mass="76420">MKWFLYRIKETILRTYHFISPFKDDRLNLFMLASLVVMVIYLIRLFSLGVFDGKKWISLVERQFQGCVRISSEKGEILDRNFTPLAVSEKVVSIYVRPPEIKDWLLFEKIVRGDNKVISEYAERKKSSPEKLLSLLSPLSSTITLSDLEAAFKKKYIVIRVDRKEKKIPFVWLKKGINCNVSDISKAISLALRIYYTLSGENRFDKRYPDLIGYVTEYKRVYPYAVASEVVGVTNAQGDGLSGLEYILEKKKIIAGNTIVLEGRKDARGKVYLGENAVKFLSKQKGNNVVTTIDGNLQYIFERIIKEYGEKWHPKFINAVLMDIHTGDVLAAASYPFYIYGEKKTKNFLSLLNPRFITEPYEPGSVMKPIVLAAALTEGVINVDSVISCPADYKVGDKVFHNEFHGKDVKIRAWEVIEYSDNVGIVRIAQKLGKERLYKYLKLFGFGNKTGIMLPGESPGFLKDWHKWRDVEFATIAFGHFISTTTLQLAAAYAALVNGGYYVKPRILKEIVDDKWNVIKKFPIKKKRIIPEKVSKTMRRVLTMVVEGGTGTATKMENFYIGGKTGTALVYDPKIKAYNKSKITASFVGAFPMTNPEYVLAVTVDEPKVPKNMLWASKIAVPIFRDLAERVLLYERVAPDRKSYTLLSNGTIISKEINTDFILKNGLADKQK</sequence>
<dbReference type="Proteomes" id="UP001157911">
    <property type="component" value="Unassembled WGS sequence"/>
</dbReference>
<dbReference type="InterPro" id="IPR001460">
    <property type="entry name" value="PCN-bd_Tpept"/>
</dbReference>
<dbReference type="Gene3D" id="3.30.450.330">
    <property type="match status" value="1"/>
</dbReference>
<name>A0ABY1NQ37_9BACT</name>
<keyword evidence="3" id="KW-1133">Transmembrane helix</keyword>
<evidence type="ECO:0000313" key="6">
    <source>
        <dbReference type="Proteomes" id="UP001157911"/>
    </source>
</evidence>
<protein>
    <submittedName>
        <fullName evidence="5">Cell division protein FtsI (Penicillin-binding protein 3)</fullName>
    </submittedName>
</protein>
<dbReference type="SUPFAM" id="SSF56519">
    <property type="entry name" value="Penicillin binding protein dimerisation domain"/>
    <property type="match status" value="1"/>
</dbReference>
<keyword evidence="5" id="KW-0132">Cell division</keyword>
<accession>A0ABY1NQ37</accession>
<gene>
    <name evidence="5" type="ORF">SAMN06265339_1306</name>
</gene>
<dbReference type="Pfam" id="PF00905">
    <property type="entry name" value="Transpeptidase"/>
    <property type="match status" value="1"/>
</dbReference>
<keyword evidence="3" id="KW-0812">Transmembrane</keyword>
<dbReference type="InterPro" id="IPR012338">
    <property type="entry name" value="Beta-lactam/transpept-like"/>
</dbReference>
<comment type="subcellular location">
    <subcellularLocation>
        <location evidence="1">Membrane</location>
    </subcellularLocation>
</comment>
<evidence type="ECO:0000259" key="4">
    <source>
        <dbReference type="Pfam" id="PF00905"/>
    </source>
</evidence>
<evidence type="ECO:0000256" key="2">
    <source>
        <dbReference type="ARBA" id="ARBA00023136"/>
    </source>
</evidence>
<dbReference type="Gene3D" id="3.40.710.10">
    <property type="entry name" value="DD-peptidase/beta-lactamase superfamily"/>
    <property type="match status" value="1"/>
</dbReference>
<dbReference type="SUPFAM" id="SSF56601">
    <property type="entry name" value="beta-lactamase/transpeptidase-like"/>
    <property type="match status" value="1"/>
</dbReference>
<dbReference type="PANTHER" id="PTHR30627">
    <property type="entry name" value="PEPTIDOGLYCAN D,D-TRANSPEPTIDASE"/>
    <property type="match status" value="1"/>
</dbReference>
<dbReference type="PANTHER" id="PTHR30627:SF1">
    <property type="entry name" value="PEPTIDOGLYCAN D,D-TRANSPEPTIDASE FTSI"/>
    <property type="match status" value="1"/>
</dbReference>
<comment type="caution">
    <text evidence="5">The sequence shown here is derived from an EMBL/GenBank/DDBJ whole genome shotgun (WGS) entry which is preliminary data.</text>
</comment>
<evidence type="ECO:0000256" key="1">
    <source>
        <dbReference type="ARBA" id="ARBA00004370"/>
    </source>
</evidence>